<evidence type="ECO:0000256" key="11">
    <source>
        <dbReference type="ARBA" id="ARBA00049295"/>
    </source>
</evidence>
<dbReference type="SUPFAM" id="SSF142695">
    <property type="entry name" value="RibA-like"/>
    <property type="match status" value="1"/>
</dbReference>
<keyword evidence="9" id="KW-0862">Zinc</keyword>
<evidence type="ECO:0000256" key="9">
    <source>
        <dbReference type="ARBA" id="ARBA00022833"/>
    </source>
</evidence>
<comment type="cofactor">
    <cofactor evidence="1">
        <name>Zn(2+)</name>
        <dbReference type="ChEBI" id="CHEBI:29105"/>
    </cofactor>
</comment>
<dbReference type="InterPro" id="IPR036144">
    <property type="entry name" value="RibA-like_sf"/>
</dbReference>
<dbReference type="Gene3D" id="3.40.50.10990">
    <property type="entry name" value="GTP cyclohydrolase II"/>
    <property type="match status" value="1"/>
</dbReference>
<evidence type="ECO:0000259" key="12">
    <source>
        <dbReference type="Pfam" id="PF00925"/>
    </source>
</evidence>
<protein>
    <recommendedName>
        <fullName evidence="4">GTP cyclohydrolase II</fullName>
        <ecNumber evidence="4">3.5.4.25</ecNumber>
    </recommendedName>
</protein>
<dbReference type="GO" id="GO:0046872">
    <property type="term" value="F:metal ion binding"/>
    <property type="evidence" value="ECO:0007669"/>
    <property type="project" value="UniProtKB-KW"/>
</dbReference>
<comment type="similarity">
    <text evidence="3">In the N-terminal section; belongs to the DHBP synthase family.</text>
</comment>
<dbReference type="GO" id="GO:0003935">
    <property type="term" value="F:GTP cyclohydrolase II activity"/>
    <property type="evidence" value="ECO:0007669"/>
    <property type="project" value="UniProtKB-EC"/>
</dbReference>
<evidence type="ECO:0000256" key="4">
    <source>
        <dbReference type="ARBA" id="ARBA00012762"/>
    </source>
</evidence>
<keyword evidence="5" id="KW-0686">Riboflavin biosynthesis</keyword>
<dbReference type="NCBIfam" id="NF001591">
    <property type="entry name" value="PRK00393.1"/>
    <property type="match status" value="1"/>
</dbReference>
<dbReference type="PANTHER" id="PTHR21327:SF18">
    <property type="entry name" value="3,4-DIHYDROXY-2-BUTANONE 4-PHOSPHATE SYNTHASE"/>
    <property type="match status" value="1"/>
</dbReference>
<dbReference type="AlphaFoldDB" id="A0A0F9S737"/>
<evidence type="ECO:0000256" key="10">
    <source>
        <dbReference type="ARBA" id="ARBA00023134"/>
    </source>
</evidence>
<evidence type="ECO:0000256" key="2">
    <source>
        <dbReference type="ARBA" id="ARBA00004853"/>
    </source>
</evidence>
<comment type="catalytic activity">
    <reaction evidence="11">
        <text>GTP + 4 H2O = 2,5-diamino-6-hydroxy-4-(5-phosphoribosylamino)-pyrimidine + formate + 2 phosphate + 3 H(+)</text>
        <dbReference type="Rhea" id="RHEA:23704"/>
        <dbReference type="ChEBI" id="CHEBI:15377"/>
        <dbReference type="ChEBI" id="CHEBI:15378"/>
        <dbReference type="ChEBI" id="CHEBI:15740"/>
        <dbReference type="ChEBI" id="CHEBI:37565"/>
        <dbReference type="ChEBI" id="CHEBI:43474"/>
        <dbReference type="ChEBI" id="CHEBI:58614"/>
        <dbReference type="EC" id="3.5.4.25"/>
    </reaction>
</comment>
<dbReference type="GO" id="GO:0009231">
    <property type="term" value="P:riboflavin biosynthetic process"/>
    <property type="evidence" value="ECO:0007669"/>
    <property type="project" value="UniProtKB-KW"/>
</dbReference>
<dbReference type="PANTHER" id="PTHR21327">
    <property type="entry name" value="GTP CYCLOHYDROLASE II-RELATED"/>
    <property type="match status" value="1"/>
</dbReference>
<comment type="caution">
    <text evidence="13">The sequence shown here is derived from an EMBL/GenBank/DDBJ whole genome shotgun (WGS) entry which is preliminary data.</text>
</comment>
<evidence type="ECO:0000313" key="13">
    <source>
        <dbReference type="EMBL" id="KKN62869.1"/>
    </source>
</evidence>
<keyword evidence="6" id="KW-0479">Metal-binding</keyword>
<organism evidence="13">
    <name type="scientific">marine sediment metagenome</name>
    <dbReference type="NCBI Taxonomy" id="412755"/>
    <lineage>
        <taxon>unclassified sequences</taxon>
        <taxon>metagenomes</taxon>
        <taxon>ecological metagenomes</taxon>
    </lineage>
</organism>
<dbReference type="FunFam" id="3.40.50.10990:FF:000001">
    <property type="entry name" value="Riboflavin biosynthesis protein RibBA"/>
    <property type="match status" value="1"/>
</dbReference>
<dbReference type="GO" id="GO:0005525">
    <property type="term" value="F:GTP binding"/>
    <property type="evidence" value="ECO:0007669"/>
    <property type="project" value="UniProtKB-KW"/>
</dbReference>
<evidence type="ECO:0000256" key="7">
    <source>
        <dbReference type="ARBA" id="ARBA00022741"/>
    </source>
</evidence>
<gene>
    <name evidence="13" type="ORF">LCGC14_0507680</name>
</gene>
<keyword evidence="7" id="KW-0547">Nucleotide-binding</keyword>
<reference evidence="13" key="1">
    <citation type="journal article" date="2015" name="Nature">
        <title>Complex archaea that bridge the gap between prokaryotes and eukaryotes.</title>
        <authorList>
            <person name="Spang A."/>
            <person name="Saw J.H."/>
            <person name="Jorgensen S.L."/>
            <person name="Zaremba-Niedzwiedzka K."/>
            <person name="Martijn J."/>
            <person name="Lind A.E."/>
            <person name="van Eijk R."/>
            <person name="Schleper C."/>
            <person name="Guy L."/>
            <person name="Ettema T.J."/>
        </authorList>
    </citation>
    <scope>NUCLEOTIDE SEQUENCE</scope>
</reference>
<evidence type="ECO:0000256" key="1">
    <source>
        <dbReference type="ARBA" id="ARBA00001947"/>
    </source>
</evidence>
<evidence type="ECO:0000256" key="5">
    <source>
        <dbReference type="ARBA" id="ARBA00022619"/>
    </source>
</evidence>
<accession>A0A0F9S737</accession>
<keyword evidence="8" id="KW-0378">Hydrolase</keyword>
<feature type="domain" description="GTP cyclohydrolase II" evidence="12">
    <location>
        <begin position="19"/>
        <end position="170"/>
    </location>
</feature>
<dbReference type="InterPro" id="IPR000926">
    <property type="entry name" value="RibA"/>
</dbReference>
<dbReference type="Pfam" id="PF00925">
    <property type="entry name" value="GTP_cyclohydro2"/>
    <property type="match status" value="1"/>
</dbReference>
<dbReference type="InterPro" id="IPR032677">
    <property type="entry name" value="GTP_cyclohydro_II"/>
</dbReference>
<dbReference type="GO" id="GO:0005829">
    <property type="term" value="C:cytosol"/>
    <property type="evidence" value="ECO:0007669"/>
    <property type="project" value="TreeGrafter"/>
</dbReference>
<proteinExistence type="inferred from homology"/>
<keyword evidence="10" id="KW-0342">GTP-binding</keyword>
<comment type="pathway">
    <text evidence="2">Cofactor biosynthesis; riboflavin biosynthesis; 5-amino-6-(D-ribitylamino)uracil from GTP: step 1/4.</text>
</comment>
<dbReference type="EMBL" id="LAZR01000610">
    <property type="protein sequence ID" value="KKN62869.1"/>
    <property type="molecule type" value="Genomic_DNA"/>
</dbReference>
<dbReference type="EC" id="3.5.4.25" evidence="4"/>
<evidence type="ECO:0000256" key="3">
    <source>
        <dbReference type="ARBA" id="ARBA00005520"/>
    </source>
</evidence>
<sequence length="208" mass="23227">MITIRQQVALKVGVNQVPAQIISFHGFESGKEHIAMQFTRDNKNSGPSLVRVHSECLTGDIFHSSRCDCGEQLDEAIKLLDETGGVLLYMRQEGRGIGLYNKLDAYAFQDAGLNTYEANLKLGFKEDHRDFSEAALMLKALEINEVTLITNNPLKIHQLQQNGIEVKSVVNTSTHSKPDNLAYLRAKKEHGKHEITADLSIIDIKPSR</sequence>
<dbReference type="CDD" id="cd00641">
    <property type="entry name" value="GTP_cyclohydro2"/>
    <property type="match status" value="1"/>
</dbReference>
<evidence type="ECO:0000256" key="6">
    <source>
        <dbReference type="ARBA" id="ARBA00022723"/>
    </source>
</evidence>
<name>A0A0F9S737_9ZZZZ</name>
<evidence type="ECO:0000256" key="8">
    <source>
        <dbReference type="ARBA" id="ARBA00022801"/>
    </source>
</evidence>